<accession>A0A329MN89</accession>
<dbReference type="Pfam" id="PF06569">
    <property type="entry name" value="DUF1128"/>
    <property type="match status" value="1"/>
</dbReference>
<dbReference type="AlphaFoldDB" id="A0A329MN89"/>
<gene>
    <name evidence="1" type="ORF">DQG23_11945</name>
</gene>
<dbReference type="EMBL" id="QMFB01000005">
    <property type="protein sequence ID" value="RAV21359.1"/>
    <property type="molecule type" value="Genomic_DNA"/>
</dbReference>
<evidence type="ECO:0000313" key="1">
    <source>
        <dbReference type="EMBL" id="RAV21359.1"/>
    </source>
</evidence>
<evidence type="ECO:0000313" key="2">
    <source>
        <dbReference type="Proteomes" id="UP000250369"/>
    </source>
</evidence>
<keyword evidence="2" id="KW-1185">Reference proteome</keyword>
<protein>
    <submittedName>
        <fullName evidence="1">DUF1128 domain-containing protein</fullName>
    </submittedName>
</protein>
<dbReference type="InterPro" id="IPR009507">
    <property type="entry name" value="UPF0435"/>
</dbReference>
<proteinExistence type="predicted"/>
<organism evidence="1 2">
    <name type="scientific">Paenibacillus contaminans</name>
    <dbReference type="NCBI Taxonomy" id="450362"/>
    <lineage>
        <taxon>Bacteria</taxon>
        <taxon>Bacillati</taxon>
        <taxon>Bacillota</taxon>
        <taxon>Bacilli</taxon>
        <taxon>Bacillales</taxon>
        <taxon>Paenibacillaceae</taxon>
        <taxon>Paenibacillus</taxon>
    </lineage>
</organism>
<name>A0A329MN89_9BACL</name>
<dbReference type="OrthoDB" id="2361695at2"/>
<comment type="caution">
    <text evidence="1">The sequence shown here is derived from an EMBL/GenBank/DDBJ whole genome shotgun (WGS) entry which is preliminary data.</text>
</comment>
<reference evidence="1 2" key="1">
    <citation type="journal article" date="2009" name="Int. J. Syst. Evol. Microbiol.">
        <title>Paenibacillus contaminans sp. nov., isolated from a contaminated laboratory plate.</title>
        <authorList>
            <person name="Chou J.H."/>
            <person name="Lee J.H."/>
            <person name="Lin M.C."/>
            <person name="Chang P.S."/>
            <person name="Arun A.B."/>
            <person name="Young C.C."/>
            <person name="Chen W.M."/>
        </authorList>
    </citation>
    <scope>NUCLEOTIDE SEQUENCE [LARGE SCALE GENOMIC DNA]</scope>
    <source>
        <strain evidence="1 2">CKOBP-6</strain>
    </source>
</reference>
<dbReference type="Proteomes" id="UP000250369">
    <property type="component" value="Unassembled WGS sequence"/>
</dbReference>
<sequence>MDLSQKTIENAAFMIEAIKTKLRVATGAAIKPDHFDFELYEDLKDIYDHVNSKSTFSVSEMDAIVLELGRLRKVEAK</sequence>